<evidence type="ECO:0000256" key="9">
    <source>
        <dbReference type="ARBA" id="ARBA00048090"/>
    </source>
</evidence>
<dbReference type="Pfam" id="PF01202">
    <property type="entry name" value="SKI"/>
    <property type="match status" value="1"/>
</dbReference>
<evidence type="ECO:0000313" key="12">
    <source>
        <dbReference type="Proteomes" id="UP000031928"/>
    </source>
</evidence>
<organism evidence="11 12">
    <name type="scientific">Corynebacterium marinum DSM 44953</name>
    <dbReference type="NCBI Taxonomy" id="1224162"/>
    <lineage>
        <taxon>Bacteria</taxon>
        <taxon>Bacillati</taxon>
        <taxon>Actinomycetota</taxon>
        <taxon>Actinomycetes</taxon>
        <taxon>Mycobacteriales</taxon>
        <taxon>Corynebacteriaceae</taxon>
        <taxon>Corynebacterium</taxon>
    </lineage>
</organism>
<evidence type="ECO:0000256" key="2">
    <source>
        <dbReference type="ARBA" id="ARBA00008420"/>
    </source>
</evidence>
<reference evidence="11 12" key="1">
    <citation type="submission" date="2014-05" db="EMBL/GenBank/DDBJ databases">
        <title>Complete genome sequence of Corynebacterium marinum DSM 44953.</title>
        <authorList>
            <person name="Schaffert L."/>
            <person name="Albersmeier A."/>
            <person name="Kalinowski J."/>
            <person name="Ruckert C."/>
        </authorList>
    </citation>
    <scope>NUCLEOTIDE SEQUENCE [LARGE SCALE GENOMIC DNA]</scope>
    <source>
        <strain evidence="11 12">DSM 44953</strain>
    </source>
</reference>
<dbReference type="EMBL" id="CP007790">
    <property type="protein sequence ID" value="AJK69610.1"/>
    <property type="molecule type" value="Genomic_DNA"/>
</dbReference>
<sequence length="162" mass="18049">MTHHIVVMGVSGSGKTTIGNLISEKLDLPYRDGDDLHPQANIDKMAAGTPLTDEDRWPWLELVGQWLTDHPDGGVIGCSSLKRSYRELIREAAPEVKFVHVHGTRDVLDKRMSRRPGHFMPTSLLDSQLETLEELGSDEPGRVFDIADPADVLAEKVVDWLN</sequence>
<gene>
    <name evidence="11" type="ORF">B840_10130</name>
</gene>
<dbReference type="KEGG" id="cmq:B840_10130"/>
<dbReference type="InterPro" id="IPR027417">
    <property type="entry name" value="P-loop_NTPase"/>
</dbReference>
<dbReference type="GO" id="GO:0005737">
    <property type="term" value="C:cytoplasm"/>
    <property type="evidence" value="ECO:0007669"/>
    <property type="project" value="TreeGrafter"/>
</dbReference>
<dbReference type="AlphaFoldDB" id="A0A0B6TVH6"/>
<keyword evidence="7 10" id="KW-0067">ATP-binding</keyword>
<protein>
    <recommendedName>
        <fullName evidence="3 10">Gluconokinase</fullName>
        <ecNumber evidence="3 10">2.7.1.12</ecNumber>
    </recommendedName>
</protein>
<evidence type="ECO:0000256" key="6">
    <source>
        <dbReference type="ARBA" id="ARBA00022777"/>
    </source>
</evidence>
<name>A0A0B6TVH6_9CORY</name>
<evidence type="ECO:0000313" key="11">
    <source>
        <dbReference type="EMBL" id="AJK69610.1"/>
    </source>
</evidence>
<evidence type="ECO:0000256" key="8">
    <source>
        <dbReference type="ARBA" id="ARBA00023064"/>
    </source>
</evidence>
<evidence type="ECO:0000256" key="7">
    <source>
        <dbReference type="ARBA" id="ARBA00022840"/>
    </source>
</evidence>
<dbReference type="STRING" id="1224162.B840_10130"/>
<dbReference type="PANTHER" id="PTHR43442:SF3">
    <property type="entry name" value="GLUCONOKINASE-RELATED"/>
    <property type="match status" value="1"/>
</dbReference>
<dbReference type="FunFam" id="3.40.50.300:FF:000522">
    <property type="entry name" value="Gluconokinase"/>
    <property type="match status" value="1"/>
</dbReference>
<keyword evidence="5 10" id="KW-0547">Nucleotide-binding</keyword>
<dbReference type="GO" id="GO:0005524">
    <property type="term" value="F:ATP binding"/>
    <property type="evidence" value="ECO:0007669"/>
    <property type="project" value="UniProtKB-KW"/>
</dbReference>
<evidence type="ECO:0000256" key="5">
    <source>
        <dbReference type="ARBA" id="ARBA00022741"/>
    </source>
</evidence>
<dbReference type="HOGENOM" id="CLU_077168_4_1_11"/>
<keyword evidence="4 10" id="KW-0808">Transferase</keyword>
<comment type="similarity">
    <text evidence="2 10">Belongs to the gluconokinase GntK/GntV family.</text>
</comment>
<dbReference type="RefSeq" id="WP_229676676.1">
    <property type="nucleotide sequence ID" value="NZ_CP007790.1"/>
</dbReference>
<dbReference type="Gene3D" id="3.40.50.300">
    <property type="entry name" value="P-loop containing nucleotide triphosphate hydrolases"/>
    <property type="match status" value="1"/>
</dbReference>
<evidence type="ECO:0000256" key="10">
    <source>
        <dbReference type="RuleBase" id="RU363066"/>
    </source>
</evidence>
<evidence type="ECO:0000256" key="3">
    <source>
        <dbReference type="ARBA" id="ARBA00012054"/>
    </source>
</evidence>
<dbReference type="InterPro" id="IPR031322">
    <property type="entry name" value="Shikimate/glucono_kinase"/>
</dbReference>
<keyword evidence="8" id="KW-0311">Gluconate utilization</keyword>
<accession>A0A0B6TVH6</accession>
<keyword evidence="12" id="KW-1185">Reference proteome</keyword>
<comment type="catalytic activity">
    <reaction evidence="9 10">
        <text>D-gluconate + ATP = 6-phospho-D-gluconate + ADP + H(+)</text>
        <dbReference type="Rhea" id="RHEA:19433"/>
        <dbReference type="ChEBI" id="CHEBI:15378"/>
        <dbReference type="ChEBI" id="CHEBI:18391"/>
        <dbReference type="ChEBI" id="CHEBI:30616"/>
        <dbReference type="ChEBI" id="CHEBI:58759"/>
        <dbReference type="ChEBI" id="CHEBI:456216"/>
        <dbReference type="EC" id="2.7.1.12"/>
    </reaction>
</comment>
<dbReference type="InterPro" id="IPR006001">
    <property type="entry name" value="Therm_gnt_kin"/>
</dbReference>
<dbReference type="PANTHER" id="PTHR43442">
    <property type="entry name" value="GLUCONOKINASE-RELATED"/>
    <property type="match status" value="1"/>
</dbReference>
<dbReference type="CDD" id="cd02021">
    <property type="entry name" value="GntK"/>
    <property type="match status" value="1"/>
</dbReference>
<dbReference type="GO" id="GO:0046316">
    <property type="term" value="F:gluconokinase activity"/>
    <property type="evidence" value="ECO:0007669"/>
    <property type="project" value="UniProtKB-EC"/>
</dbReference>
<evidence type="ECO:0000256" key="4">
    <source>
        <dbReference type="ARBA" id="ARBA00022679"/>
    </source>
</evidence>
<keyword evidence="6 10" id="KW-0418">Kinase</keyword>
<dbReference type="NCBIfam" id="TIGR01313">
    <property type="entry name" value="therm_gnt_kin"/>
    <property type="match status" value="1"/>
</dbReference>
<dbReference type="EC" id="2.7.1.12" evidence="3 10"/>
<evidence type="ECO:0000256" key="1">
    <source>
        <dbReference type="ARBA" id="ARBA00004761"/>
    </source>
</evidence>
<comment type="pathway">
    <text evidence="1">Carbohydrate acid metabolism.</text>
</comment>
<proteinExistence type="inferred from homology"/>
<dbReference type="SUPFAM" id="SSF52540">
    <property type="entry name" value="P-loop containing nucleoside triphosphate hydrolases"/>
    <property type="match status" value="1"/>
</dbReference>
<dbReference type="Proteomes" id="UP000031928">
    <property type="component" value="Chromosome"/>
</dbReference>
<dbReference type="GO" id="GO:0019521">
    <property type="term" value="P:D-gluconate metabolic process"/>
    <property type="evidence" value="ECO:0007669"/>
    <property type="project" value="UniProtKB-KW"/>
</dbReference>